<reference evidence="3 4" key="1">
    <citation type="journal article" date="2017" name="PLoS Biol.">
        <title>The sea cucumber genome provides insights into morphological evolution and visceral regeneration.</title>
        <authorList>
            <person name="Zhang X."/>
            <person name="Sun L."/>
            <person name="Yuan J."/>
            <person name="Sun Y."/>
            <person name="Gao Y."/>
            <person name="Zhang L."/>
            <person name="Li S."/>
            <person name="Dai H."/>
            <person name="Hamel J.F."/>
            <person name="Liu C."/>
            <person name="Yu Y."/>
            <person name="Liu S."/>
            <person name="Lin W."/>
            <person name="Guo K."/>
            <person name="Jin S."/>
            <person name="Xu P."/>
            <person name="Storey K.B."/>
            <person name="Huan P."/>
            <person name="Zhang T."/>
            <person name="Zhou Y."/>
            <person name="Zhang J."/>
            <person name="Lin C."/>
            <person name="Li X."/>
            <person name="Xing L."/>
            <person name="Huo D."/>
            <person name="Sun M."/>
            <person name="Wang L."/>
            <person name="Mercier A."/>
            <person name="Li F."/>
            <person name="Yang H."/>
            <person name="Xiang J."/>
        </authorList>
    </citation>
    <scope>NUCLEOTIDE SEQUENCE [LARGE SCALE GENOMIC DNA]</scope>
    <source>
        <strain evidence="3">Shaxun</strain>
        <tissue evidence="3">Muscle</tissue>
    </source>
</reference>
<keyword evidence="4" id="KW-1185">Reference proteome</keyword>
<organism evidence="3 4">
    <name type="scientific">Stichopus japonicus</name>
    <name type="common">Sea cucumber</name>
    <dbReference type="NCBI Taxonomy" id="307972"/>
    <lineage>
        <taxon>Eukaryota</taxon>
        <taxon>Metazoa</taxon>
        <taxon>Echinodermata</taxon>
        <taxon>Eleutherozoa</taxon>
        <taxon>Echinozoa</taxon>
        <taxon>Holothuroidea</taxon>
        <taxon>Aspidochirotacea</taxon>
        <taxon>Aspidochirotida</taxon>
        <taxon>Stichopodidae</taxon>
        <taxon>Apostichopus</taxon>
    </lineage>
</organism>
<sequence length="511" mass="58604">MGYNADQFCRPQEALQLGTIGVLDCSFPEEYFGIYWYDTQDLTKQPFVFIQEGHKRGHGYESGEYDLYTNGSLLINRVNIEHERIFTVVLFETRISNLVPNKVDVNVLARPQIPFPVIDKCINQQYCYQQIEWNDTMECTVTDVRPPVQLSWVKRTSDGDLEENFQLTYFPKGGLNTTTATLKFQNRASLHFYLFVCTAESAISILDYSDSFLLVEVYITPIREQENILLQEARNGSVITLPCDVQDDTIFIVWKKKIKGTRYDVIAYYYNNTVMVSPESPYILNHDGALVIPQINQSQENVYVCYVSNGIEEHVKSYNVTIVFRKRRNITESKDETEMGTSSEKEPLSDSKQELQTVSETSSEKDPNNPQNQTELETCTSPGKEPLNNRNPQTLTASDNLNHEDEKRSKKQHENPEQGEIQDHQNNIQIKKYVVGSEKPDREEKIIFLIHGSNIEIDAIAFILLKYVTGVKNKDHFSCDVKCLDSNQTLQSCGIEIQICTLKDNLSQITV</sequence>
<dbReference type="PANTHER" id="PTHR45889:SF8">
    <property type="entry name" value="IG-LIKE DOMAIN-CONTAINING PROTEIN"/>
    <property type="match status" value="1"/>
</dbReference>
<dbReference type="SMART" id="SM00409">
    <property type="entry name" value="IG"/>
    <property type="match status" value="2"/>
</dbReference>
<feature type="compositionally biased region" description="Polar residues" evidence="1">
    <location>
        <begin position="368"/>
        <end position="381"/>
    </location>
</feature>
<dbReference type="PROSITE" id="PS50835">
    <property type="entry name" value="IG_LIKE"/>
    <property type="match status" value="2"/>
</dbReference>
<evidence type="ECO:0000256" key="1">
    <source>
        <dbReference type="SAM" id="MobiDB-lite"/>
    </source>
</evidence>
<dbReference type="OrthoDB" id="10676722at2759"/>
<dbReference type="InterPro" id="IPR036179">
    <property type="entry name" value="Ig-like_dom_sf"/>
</dbReference>
<feature type="domain" description="Ig-like" evidence="2">
    <location>
        <begin position="221"/>
        <end position="321"/>
    </location>
</feature>
<evidence type="ECO:0000313" key="4">
    <source>
        <dbReference type="Proteomes" id="UP000230750"/>
    </source>
</evidence>
<dbReference type="InterPro" id="IPR007110">
    <property type="entry name" value="Ig-like_dom"/>
</dbReference>
<dbReference type="Proteomes" id="UP000230750">
    <property type="component" value="Unassembled WGS sequence"/>
</dbReference>
<dbReference type="EMBL" id="MRZV01000449">
    <property type="protein sequence ID" value="PIK49743.1"/>
    <property type="molecule type" value="Genomic_DNA"/>
</dbReference>
<evidence type="ECO:0000259" key="2">
    <source>
        <dbReference type="PROSITE" id="PS50835"/>
    </source>
</evidence>
<proteinExistence type="predicted"/>
<dbReference type="InterPro" id="IPR003599">
    <property type="entry name" value="Ig_sub"/>
</dbReference>
<feature type="compositionally biased region" description="Basic and acidic residues" evidence="1">
    <location>
        <begin position="333"/>
        <end position="353"/>
    </location>
</feature>
<comment type="caution">
    <text evidence="3">The sequence shown here is derived from an EMBL/GenBank/DDBJ whole genome shotgun (WGS) entry which is preliminary data.</text>
</comment>
<gene>
    <name evidence="3" type="ORF">BSL78_13368</name>
</gene>
<dbReference type="InterPro" id="IPR013783">
    <property type="entry name" value="Ig-like_fold"/>
</dbReference>
<feature type="region of interest" description="Disordered" evidence="1">
    <location>
        <begin position="333"/>
        <end position="428"/>
    </location>
</feature>
<evidence type="ECO:0000313" key="3">
    <source>
        <dbReference type="EMBL" id="PIK49743.1"/>
    </source>
</evidence>
<feature type="compositionally biased region" description="Basic and acidic residues" evidence="1">
    <location>
        <begin position="401"/>
        <end position="416"/>
    </location>
</feature>
<name>A0A2G8KP11_STIJA</name>
<feature type="compositionally biased region" description="Polar residues" evidence="1">
    <location>
        <begin position="388"/>
        <end position="400"/>
    </location>
</feature>
<dbReference type="SUPFAM" id="SSF48726">
    <property type="entry name" value="Immunoglobulin"/>
    <property type="match status" value="2"/>
</dbReference>
<feature type="domain" description="Ig-like" evidence="2">
    <location>
        <begin position="136"/>
        <end position="220"/>
    </location>
</feature>
<dbReference type="AlphaFoldDB" id="A0A2G8KP11"/>
<dbReference type="PANTHER" id="PTHR45889">
    <property type="entry name" value="IG-LIKE DOMAIN-CONTAINING PROTEIN"/>
    <property type="match status" value="1"/>
</dbReference>
<dbReference type="Gene3D" id="2.60.40.10">
    <property type="entry name" value="Immunoglobulins"/>
    <property type="match status" value="2"/>
</dbReference>
<accession>A0A2G8KP11</accession>
<protein>
    <recommendedName>
        <fullName evidence="2">Ig-like domain-containing protein</fullName>
    </recommendedName>
</protein>